<dbReference type="GeneID" id="85365940"/>
<gene>
    <name evidence="2" type="ORF">EV420DRAFT_501105</name>
</gene>
<evidence type="ECO:0000313" key="2">
    <source>
        <dbReference type="EMBL" id="KAK0457537.1"/>
    </source>
</evidence>
<comment type="caution">
    <text evidence="2">The sequence shown here is derived from an EMBL/GenBank/DDBJ whole genome shotgun (WGS) entry which is preliminary data.</text>
</comment>
<dbReference type="RefSeq" id="XP_060329849.1">
    <property type="nucleotide sequence ID" value="XM_060482392.1"/>
</dbReference>
<organism evidence="2 3">
    <name type="scientific">Armillaria tabescens</name>
    <name type="common">Ringless honey mushroom</name>
    <name type="synonym">Agaricus tabescens</name>
    <dbReference type="NCBI Taxonomy" id="1929756"/>
    <lineage>
        <taxon>Eukaryota</taxon>
        <taxon>Fungi</taxon>
        <taxon>Dikarya</taxon>
        <taxon>Basidiomycota</taxon>
        <taxon>Agaricomycotina</taxon>
        <taxon>Agaricomycetes</taxon>
        <taxon>Agaricomycetidae</taxon>
        <taxon>Agaricales</taxon>
        <taxon>Marasmiineae</taxon>
        <taxon>Physalacriaceae</taxon>
        <taxon>Desarmillaria</taxon>
    </lineage>
</organism>
<proteinExistence type="predicted"/>
<keyword evidence="1" id="KW-0812">Transmembrane</keyword>
<dbReference type="Proteomes" id="UP001175211">
    <property type="component" value="Unassembled WGS sequence"/>
</dbReference>
<keyword evidence="1" id="KW-1133">Transmembrane helix</keyword>
<accession>A0AA39KAE3</accession>
<feature type="transmembrane region" description="Helical" evidence="1">
    <location>
        <begin position="127"/>
        <end position="148"/>
    </location>
</feature>
<evidence type="ECO:0000313" key="3">
    <source>
        <dbReference type="Proteomes" id="UP001175211"/>
    </source>
</evidence>
<dbReference type="PANTHER" id="PTHR40465:SF1">
    <property type="entry name" value="DUF6534 DOMAIN-CONTAINING PROTEIN"/>
    <property type="match status" value="1"/>
</dbReference>
<dbReference type="PANTHER" id="PTHR40465">
    <property type="entry name" value="CHROMOSOME 1, WHOLE GENOME SHOTGUN SEQUENCE"/>
    <property type="match status" value="1"/>
</dbReference>
<sequence length="226" mass="25453">MSSHSSKAIPSLGESIGALYLGSNIASILYGITNLQGVIYYKRYPNDWWVYRYSVALLWVLDTLHVALSAHALYFYLITMFGDLVGDLESDLWSMKWQLSLNDFLVVYVQGLYAVRLWKLGRHFHKILPWFVALAVVASLGTTIFVVYSIHITPNLASASNIKRSICTFFATIAAADVIIALPMTYYLYQSRGRMMFSSTADVLLRLMRLVLISGLVTSISCGRNR</sequence>
<feature type="transmembrane region" description="Helical" evidence="1">
    <location>
        <begin position="53"/>
        <end position="77"/>
    </location>
</feature>
<feature type="transmembrane region" description="Helical" evidence="1">
    <location>
        <begin position="20"/>
        <end position="41"/>
    </location>
</feature>
<protein>
    <submittedName>
        <fullName evidence="2">Uncharacterized protein</fullName>
    </submittedName>
</protein>
<evidence type="ECO:0000256" key="1">
    <source>
        <dbReference type="SAM" id="Phobius"/>
    </source>
</evidence>
<feature type="transmembrane region" description="Helical" evidence="1">
    <location>
        <begin position="168"/>
        <end position="189"/>
    </location>
</feature>
<dbReference type="EMBL" id="JAUEPS010000021">
    <property type="protein sequence ID" value="KAK0457537.1"/>
    <property type="molecule type" value="Genomic_DNA"/>
</dbReference>
<feature type="transmembrane region" description="Helical" evidence="1">
    <location>
        <begin position="97"/>
        <end position="115"/>
    </location>
</feature>
<keyword evidence="3" id="KW-1185">Reference proteome</keyword>
<name>A0AA39KAE3_ARMTA</name>
<dbReference type="AlphaFoldDB" id="A0AA39KAE3"/>
<reference evidence="2" key="1">
    <citation type="submission" date="2023-06" db="EMBL/GenBank/DDBJ databases">
        <authorList>
            <consortium name="Lawrence Berkeley National Laboratory"/>
            <person name="Ahrendt S."/>
            <person name="Sahu N."/>
            <person name="Indic B."/>
            <person name="Wong-Bajracharya J."/>
            <person name="Merenyi Z."/>
            <person name="Ke H.-M."/>
            <person name="Monk M."/>
            <person name="Kocsube S."/>
            <person name="Drula E."/>
            <person name="Lipzen A."/>
            <person name="Balint B."/>
            <person name="Henrissat B."/>
            <person name="Andreopoulos B."/>
            <person name="Martin F.M."/>
            <person name="Harder C.B."/>
            <person name="Rigling D."/>
            <person name="Ford K.L."/>
            <person name="Foster G.D."/>
            <person name="Pangilinan J."/>
            <person name="Papanicolaou A."/>
            <person name="Barry K."/>
            <person name="LaButti K."/>
            <person name="Viragh M."/>
            <person name="Koriabine M."/>
            <person name="Yan M."/>
            <person name="Riley R."/>
            <person name="Champramary S."/>
            <person name="Plett K.L."/>
            <person name="Tsai I.J."/>
            <person name="Slot J."/>
            <person name="Sipos G."/>
            <person name="Plett J."/>
            <person name="Nagy L.G."/>
            <person name="Grigoriev I.V."/>
        </authorList>
    </citation>
    <scope>NUCLEOTIDE SEQUENCE</scope>
    <source>
        <strain evidence="2">CCBAS 213</strain>
    </source>
</reference>
<keyword evidence="1" id="KW-0472">Membrane</keyword>